<protein>
    <submittedName>
        <fullName evidence="2">Uncharacterized protein</fullName>
    </submittedName>
</protein>
<keyword evidence="1" id="KW-0472">Membrane</keyword>
<dbReference type="EMBL" id="NPDP01000011">
    <property type="protein sequence ID" value="PJZ30363.1"/>
    <property type="molecule type" value="Genomic_DNA"/>
</dbReference>
<feature type="transmembrane region" description="Helical" evidence="1">
    <location>
        <begin position="27"/>
        <end position="44"/>
    </location>
</feature>
<comment type="caution">
    <text evidence="2">The sequence shown here is derived from an EMBL/GenBank/DDBJ whole genome shotgun (WGS) entry which is preliminary data.</text>
</comment>
<keyword evidence="1" id="KW-1133">Transmembrane helix</keyword>
<evidence type="ECO:0000313" key="3">
    <source>
        <dbReference type="Proteomes" id="UP000231919"/>
    </source>
</evidence>
<keyword evidence="3" id="KW-1185">Reference proteome</keyword>
<evidence type="ECO:0000313" key="2">
    <source>
        <dbReference type="EMBL" id="PJZ30363.1"/>
    </source>
</evidence>
<feature type="transmembrane region" description="Helical" evidence="1">
    <location>
        <begin position="93"/>
        <end position="110"/>
    </location>
</feature>
<evidence type="ECO:0000256" key="1">
    <source>
        <dbReference type="SAM" id="Phobius"/>
    </source>
</evidence>
<organism evidence="2 3">
    <name type="scientific">Leptospira kmetyi</name>
    <dbReference type="NCBI Taxonomy" id="408139"/>
    <lineage>
        <taxon>Bacteria</taxon>
        <taxon>Pseudomonadati</taxon>
        <taxon>Spirochaetota</taxon>
        <taxon>Spirochaetia</taxon>
        <taxon>Leptospirales</taxon>
        <taxon>Leptospiraceae</taxon>
        <taxon>Leptospira</taxon>
    </lineage>
</organism>
<name>A0ABX4NAK7_9LEPT</name>
<sequence>MHSNSKSLRNNKNERYRLGNISKCGNYVCRYFIIFMVSLFNVSMKELLGNTLLLMSVDCKSIHSDLKSVLRLLITRKKSILDFRFKPYNFSRFYFVVFVSVKWFHLPLLPRINRDPFNFKFSKVFV</sequence>
<proteinExistence type="predicted"/>
<reference evidence="2 3" key="1">
    <citation type="submission" date="2017-07" db="EMBL/GenBank/DDBJ databases">
        <title>Leptospira spp. isolated from tropical soils.</title>
        <authorList>
            <person name="Thibeaux R."/>
            <person name="Iraola G."/>
            <person name="Ferres I."/>
            <person name="Bierque E."/>
            <person name="Girault D."/>
            <person name="Soupe-Gilbert M.-E."/>
            <person name="Picardeau M."/>
            <person name="Goarant C."/>
        </authorList>
    </citation>
    <scope>NUCLEOTIDE SEQUENCE [LARGE SCALE GENOMIC DNA]</scope>
    <source>
        <strain evidence="2 3">JW2-C-B1</strain>
    </source>
</reference>
<dbReference type="Proteomes" id="UP000231919">
    <property type="component" value="Unassembled WGS sequence"/>
</dbReference>
<accession>A0ABX4NAK7</accession>
<gene>
    <name evidence="2" type="ORF">CH378_08010</name>
</gene>
<keyword evidence="1" id="KW-0812">Transmembrane</keyword>